<accession>A0A6N2KW74</accession>
<dbReference type="PANTHER" id="PTHR45748:SF14">
    <property type="entry name" value="1-PHOSPHATIDYLINOSITOL-3-PHOSPHATE 5-KINASE FAB1C-RELATED"/>
    <property type="match status" value="1"/>
</dbReference>
<dbReference type="AlphaFoldDB" id="A0A6N2KW74"/>
<evidence type="ECO:0000313" key="1">
    <source>
        <dbReference type="EMBL" id="VFU32542.1"/>
    </source>
</evidence>
<protein>
    <submittedName>
        <fullName evidence="1">Uncharacterized protein</fullName>
    </submittedName>
</protein>
<gene>
    <name evidence="1" type="ORF">SVIM_LOCUS143502</name>
</gene>
<dbReference type="PANTHER" id="PTHR45748">
    <property type="entry name" value="1-PHOSPHATIDYLINOSITOL 3-PHOSPHATE 5-KINASE-RELATED"/>
    <property type="match status" value="1"/>
</dbReference>
<dbReference type="GO" id="GO:0046854">
    <property type="term" value="P:phosphatidylinositol phosphate biosynthetic process"/>
    <property type="evidence" value="ECO:0007669"/>
    <property type="project" value="TreeGrafter"/>
</dbReference>
<reference evidence="1" key="1">
    <citation type="submission" date="2019-03" db="EMBL/GenBank/DDBJ databases">
        <authorList>
            <person name="Mank J."/>
            <person name="Almeida P."/>
        </authorList>
    </citation>
    <scope>NUCLEOTIDE SEQUENCE</scope>
    <source>
        <strain evidence="1">78183</strain>
    </source>
</reference>
<proteinExistence type="predicted"/>
<name>A0A6N2KW74_SALVM</name>
<dbReference type="EMBL" id="CAADRP010000811">
    <property type="protein sequence ID" value="VFU32542.1"/>
    <property type="molecule type" value="Genomic_DNA"/>
</dbReference>
<organism evidence="1">
    <name type="scientific">Salix viminalis</name>
    <name type="common">Common osier</name>
    <name type="synonym">Basket willow</name>
    <dbReference type="NCBI Taxonomy" id="40686"/>
    <lineage>
        <taxon>Eukaryota</taxon>
        <taxon>Viridiplantae</taxon>
        <taxon>Streptophyta</taxon>
        <taxon>Embryophyta</taxon>
        <taxon>Tracheophyta</taxon>
        <taxon>Spermatophyta</taxon>
        <taxon>Magnoliopsida</taxon>
        <taxon>eudicotyledons</taxon>
        <taxon>Gunneridae</taxon>
        <taxon>Pentapetalae</taxon>
        <taxon>rosids</taxon>
        <taxon>fabids</taxon>
        <taxon>Malpighiales</taxon>
        <taxon>Salicaceae</taxon>
        <taxon>Saliceae</taxon>
        <taxon>Salix</taxon>
    </lineage>
</organism>
<dbReference type="GO" id="GO:0010008">
    <property type="term" value="C:endosome membrane"/>
    <property type="evidence" value="ECO:0007669"/>
    <property type="project" value="TreeGrafter"/>
</dbReference>
<dbReference type="GO" id="GO:0000285">
    <property type="term" value="F:1-phosphatidylinositol-3-phosphate 5-kinase activity"/>
    <property type="evidence" value="ECO:0007669"/>
    <property type="project" value="TreeGrafter"/>
</dbReference>
<sequence length="206" mass="23668">MVRYGCGTVPKVCSHKWSPPATRRVVMSAAAWGLSFGKFLELSFSNHATANRVAPCGHSLQRDCLRFYGFGSMVVFFRYSPIDILNVYLPPSVLEFNSSIQHKWIRKEASELLGKWKPSMVRYLVCLTAWNREVYILESHIRELKDQLLKEKDDYNVMLQLAVMESLDQTAMTFRTQSLKTCSSNWFSCLGSKLFSLDSVLNKFSR</sequence>